<feature type="transmembrane region" description="Helical" evidence="1">
    <location>
        <begin position="99"/>
        <end position="120"/>
    </location>
</feature>
<evidence type="ECO:0008006" key="4">
    <source>
        <dbReference type="Google" id="ProtNLM"/>
    </source>
</evidence>
<sequence length="131" mass="14006">MTKRLRHLPTTMGATGVVLVVAVAIAWLVGGVTPALGAAAGVGLVLVSHLVSNLVVAWVDMVARHLLLPVVLMTYMLKFAIFGAVMYRLNQAAWAGLPALGITVIAATVVWIGAQLYWILHAKIYYVELES</sequence>
<dbReference type="RefSeq" id="WP_345125425.1">
    <property type="nucleotide sequence ID" value="NZ_BAABAT010000005.1"/>
</dbReference>
<name>A0ABP8D664_9ACTN</name>
<evidence type="ECO:0000313" key="3">
    <source>
        <dbReference type="Proteomes" id="UP001500620"/>
    </source>
</evidence>
<comment type="caution">
    <text evidence="2">The sequence shown here is derived from an EMBL/GenBank/DDBJ whole genome shotgun (WGS) entry which is preliminary data.</text>
</comment>
<protein>
    <recommendedName>
        <fullName evidence="4">ATP synthase protein I</fullName>
    </recommendedName>
</protein>
<reference evidence="3" key="1">
    <citation type="journal article" date="2019" name="Int. J. Syst. Evol. Microbiol.">
        <title>The Global Catalogue of Microorganisms (GCM) 10K type strain sequencing project: providing services to taxonomists for standard genome sequencing and annotation.</title>
        <authorList>
            <consortium name="The Broad Institute Genomics Platform"/>
            <consortium name="The Broad Institute Genome Sequencing Center for Infectious Disease"/>
            <person name="Wu L."/>
            <person name="Ma J."/>
        </authorList>
    </citation>
    <scope>NUCLEOTIDE SEQUENCE [LARGE SCALE GENOMIC DNA]</scope>
    <source>
        <strain evidence="3">JCM 17441</strain>
    </source>
</reference>
<proteinExistence type="predicted"/>
<keyword evidence="1" id="KW-1133">Transmembrane helix</keyword>
<accession>A0ABP8D664</accession>
<organism evidence="2 3">
    <name type="scientific">Dactylosporangium darangshiense</name>
    <dbReference type="NCBI Taxonomy" id="579108"/>
    <lineage>
        <taxon>Bacteria</taxon>
        <taxon>Bacillati</taxon>
        <taxon>Actinomycetota</taxon>
        <taxon>Actinomycetes</taxon>
        <taxon>Micromonosporales</taxon>
        <taxon>Micromonosporaceae</taxon>
        <taxon>Dactylosporangium</taxon>
    </lineage>
</organism>
<feature type="transmembrane region" description="Helical" evidence="1">
    <location>
        <begin position="36"/>
        <end position="59"/>
    </location>
</feature>
<evidence type="ECO:0000313" key="2">
    <source>
        <dbReference type="EMBL" id="GAA4248292.1"/>
    </source>
</evidence>
<keyword evidence="1" id="KW-0812">Transmembrane</keyword>
<keyword evidence="1" id="KW-0472">Membrane</keyword>
<feature type="transmembrane region" description="Helical" evidence="1">
    <location>
        <begin position="12"/>
        <end position="30"/>
    </location>
</feature>
<gene>
    <name evidence="2" type="ORF">GCM10022255_027700</name>
</gene>
<feature type="transmembrane region" description="Helical" evidence="1">
    <location>
        <begin position="66"/>
        <end position="87"/>
    </location>
</feature>
<dbReference type="EMBL" id="BAABAT010000005">
    <property type="protein sequence ID" value="GAA4248292.1"/>
    <property type="molecule type" value="Genomic_DNA"/>
</dbReference>
<keyword evidence="3" id="KW-1185">Reference proteome</keyword>
<evidence type="ECO:0000256" key="1">
    <source>
        <dbReference type="SAM" id="Phobius"/>
    </source>
</evidence>
<dbReference type="Proteomes" id="UP001500620">
    <property type="component" value="Unassembled WGS sequence"/>
</dbReference>